<sequence>MMATLRDIADVIRSKNSGPFEITFDVIFANADRYRHVRDSGMLNPQTVLQLYGVPESDLLTCMFFEPALAFKFTLRRHGDQGGVGERDTFGAQQHAPLMTLEVPAFHGA</sequence>
<dbReference type="AlphaFoldDB" id="A0A370NJE8"/>
<protein>
    <submittedName>
        <fullName evidence="2">DUF4387 domain-containing protein</fullName>
    </submittedName>
</protein>
<feature type="domain" description="DUF4387" evidence="1">
    <location>
        <begin position="5"/>
        <end position="101"/>
    </location>
</feature>
<proteinExistence type="predicted"/>
<organism evidence="2 3">
    <name type="scientific">Cupriavidus lacunae</name>
    <dbReference type="NCBI Taxonomy" id="2666307"/>
    <lineage>
        <taxon>Bacteria</taxon>
        <taxon>Pseudomonadati</taxon>
        <taxon>Pseudomonadota</taxon>
        <taxon>Betaproteobacteria</taxon>
        <taxon>Burkholderiales</taxon>
        <taxon>Burkholderiaceae</taxon>
        <taxon>Cupriavidus</taxon>
    </lineage>
</organism>
<dbReference type="InterPro" id="IPR025496">
    <property type="entry name" value="DUF4387"/>
</dbReference>
<evidence type="ECO:0000313" key="3">
    <source>
        <dbReference type="Proteomes" id="UP000255165"/>
    </source>
</evidence>
<dbReference type="Pfam" id="PF14330">
    <property type="entry name" value="DUF4387"/>
    <property type="match status" value="1"/>
</dbReference>
<comment type="caution">
    <text evidence="2">The sequence shown here is derived from an EMBL/GenBank/DDBJ whole genome shotgun (WGS) entry which is preliminary data.</text>
</comment>
<keyword evidence="3" id="KW-1185">Reference proteome</keyword>
<gene>
    <name evidence="2" type="ORF">DN412_35350</name>
</gene>
<accession>A0A370NJE8</accession>
<name>A0A370NJE8_9BURK</name>
<evidence type="ECO:0000313" key="2">
    <source>
        <dbReference type="EMBL" id="RDK05717.1"/>
    </source>
</evidence>
<evidence type="ECO:0000259" key="1">
    <source>
        <dbReference type="Pfam" id="PF14330"/>
    </source>
</evidence>
<dbReference type="EMBL" id="QKWJ01000085">
    <property type="protein sequence ID" value="RDK05717.1"/>
    <property type="molecule type" value="Genomic_DNA"/>
</dbReference>
<reference evidence="3" key="1">
    <citation type="submission" date="2018-06" db="EMBL/GenBank/DDBJ databases">
        <authorList>
            <person name="Feng T."/>
            <person name="Jeon C.O."/>
        </authorList>
    </citation>
    <scope>NUCLEOTIDE SEQUENCE [LARGE SCALE GENOMIC DNA]</scope>
    <source>
        <strain evidence="3">S23</strain>
    </source>
</reference>
<dbReference type="Proteomes" id="UP000255165">
    <property type="component" value="Unassembled WGS sequence"/>
</dbReference>